<feature type="transmembrane region" description="Helical" evidence="1">
    <location>
        <begin position="39"/>
        <end position="58"/>
    </location>
</feature>
<dbReference type="OrthoDB" id="798432at2"/>
<keyword evidence="1" id="KW-1133">Transmembrane helix</keyword>
<dbReference type="RefSeq" id="WP_090987495.1">
    <property type="nucleotide sequence ID" value="NZ_FOJM01000021.1"/>
</dbReference>
<organism evidence="2 3">
    <name type="scientific">Pedobacter suwonensis</name>
    <dbReference type="NCBI Taxonomy" id="332999"/>
    <lineage>
        <taxon>Bacteria</taxon>
        <taxon>Pseudomonadati</taxon>
        <taxon>Bacteroidota</taxon>
        <taxon>Sphingobacteriia</taxon>
        <taxon>Sphingobacteriales</taxon>
        <taxon>Sphingobacteriaceae</taxon>
        <taxon>Pedobacter</taxon>
    </lineage>
</organism>
<keyword evidence="1" id="KW-0812">Transmembrane</keyword>
<keyword evidence="1" id="KW-0472">Membrane</keyword>
<evidence type="ECO:0000313" key="3">
    <source>
        <dbReference type="Proteomes" id="UP000198836"/>
    </source>
</evidence>
<sequence length="94" mass="10470">MSAKTISIIILTALLTAFLFLNSDEVPFNFIVANDVQVSKLIVIGVCIIVGFIIGFVVGRPKKTVSSYDDEIERNQTTIEKKNTLSDEDREYIS</sequence>
<dbReference type="AlphaFoldDB" id="A0A1I0U4X3"/>
<proteinExistence type="predicted"/>
<evidence type="ECO:0000313" key="2">
    <source>
        <dbReference type="EMBL" id="SFA59129.1"/>
    </source>
</evidence>
<dbReference type="Proteomes" id="UP000198836">
    <property type="component" value="Unassembled WGS sequence"/>
</dbReference>
<gene>
    <name evidence="2" type="ORF">SAMN04488511_12125</name>
</gene>
<accession>A0A1I0U4X3</accession>
<keyword evidence="3" id="KW-1185">Reference proteome</keyword>
<evidence type="ECO:0000256" key="1">
    <source>
        <dbReference type="SAM" id="Phobius"/>
    </source>
</evidence>
<name>A0A1I0U4X3_9SPHI</name>
<evidence type="ECO:0008006" key="4">
    <source>
        <dbReference type="Google" id="ProtNLM"/>
    </source>
</evidence>
<reference evidence="3" key="1">
    <citation type="submission" date="2016-10" db="EMBL/GenBank/DDBJ databases">
        <authorList>
            <person name="Varghese N."/>
            <person name="Submissions S."/>
        </authorList>
    </citation>
    <scope>NUCLEOTIDE SEQUENCE [LARGE SCALE GENOMIC DNA]</scope>
    <source>
        <strain evidence="3">DSM 18130</strain>
    </source>
</reference>
<dbReference type="EMBL" id="FOJM01000021">
    <property type="protein sequence ID" value="SFA59129.1"/>
    <property type="molecule type" value="Genomic_DNA"/>
</dbReference>
<protein>
    <recommendedName>
        <fullName evidence="4">Lipopolysaccharide assembly protein A domain-containing protein</fullName>
    </recommendedName>
</protein>